<proteinExistence type="predicted"/>
<feature type="domain" description="GH16" evidence="2">
    <location>
        <begin position="13"/>
        <end position="288"/>
    </location>
</feature>
<keyword evidence="4" id="KW-1185">Reference proteome</keyword>
<dbReference type="PANTHER" id="PTHR10963">
    <property type="entry name" value="GLYCOSYL HYDROLASE-RELATED"/>
    <property type="match status" value="1"/>
</dbReference>
<evidence type="ECO:0000259" key="2">
    <source>
        <dbReference type="PROSITE" id="PS51762"/>
    </source>
</evidence>
<dbReference type="GO" id="GO:0009251">
    <property type="term" value="P:glucan catabolic process"/>
    <property type="evidence" value="ECO:0007669"/>
    <property type="project" value="TreeGrafter"/>
</dbReference>
<dbReference type="AlphaFoldDB" id="A0A550CA76"/>
<dbReference type="PANTHER" id="PTHR10963:SF24">
    <property type="entry name" value="GLYCOSIDASE C21B10.07-RELATED"/>
    <property type="match status" value="1"/>
</dbReference>
<dbReference type="Pfam" id="PF26113">
    <property type="entry name" value="GH16_XgeA"/>
    <property type="match status" value="1"/>
</dbReference>
<dbReference type="SUPFAM" id="SSF49899">
    <property type="entry name" value="Concanavalin A-like lectins/glucanases"/>
    <property type="match status" value="1"/>
</dbReference>
<reference evidence="3 4" key="1">
    <citation type="journal article" date="2019" name="New Phytol.">
        <title>Comparative genomics reveals unique wood-decay strategies and fruiting body development in the Schizophyllaceae.</title>
        <authorList>
            <person name="Almasi E."/>
            <person name="Sahu N."/>
            <person name="Krizsan K."/>
            <person name="Balint B."/>
            <person name="Kovacs G.M."/>
            <person name="Kiss B."/>
            <person name="Cseklye J."/>
            <person name="Drula E."/>
            <person name="Henrissat B."/>
            <person name="Nagy I."/>
            <person name="Chovatia M."/>
            <person name="Adam C."/>
            <person name="LaButti K."/>
            <person name="Lipzen A."/>
            <person name="Riley R."/>
            <person name="Grigoriev I.V."/>
            <person name="Nagy L.G."/>
        </authorList>
    </citation>
    <scope>NUCLEOTIDE SEQUENCE [LARGE SCALE GENOMIC DNA]</scope>
    <source>
        <strain evidence="3 4">NL-1724</strain>
    </source>
</reference>
<comment type="caution">
    <text evidence="3">The sequence shown here is derived from an EMBL/GenBank/DDBJ whole genome shotgun (WGS) entry which is preliminary data.</text>
</comment>
<dbReference type="InterPro" id="IPR000757">
    <property type="entry name" value="Beta-glucanase-like"/>
</dbReference>
<name>A0A550CA76_9AGAR</name>
<dbReference type="GO" id="GO:0004553">
    <property type="term" value="F:hydrolase activity, hydrolyzing O-glycosyl compounds"/>
    <property type="evidence" value="ECO:0007669"/>
    <property type="project" value="InterPro"/>
</dbReference>
<feature type="signal peptide" evidence="1">
    <location>
        <begin position="1"/>
        <end position="17"/>
    </location>
</feature>
<dbReference type="EMBL" id="VDMD01000015">
    <property type="protein sequence ID" value="TRM61694.1"/>
    <property type="molecule type" value="Genomic_DNA"/>
</dbReference>
<sequence length="288" mass="31699">MKSFAVVAPLLSALASAKTYQVSESYVGEDFYNGFDFQAVADPTNGRVNYVDMWTAQGRNLTFTTSTMTHSSVADDMFLLRTDCWSYLDPNGAGRDSVRIQSKNTYTNHVSVFNVRHMPQGCGTWPAMWYADVNNWPGAGEIDVLEGVNDVVPDAATLHTTAGCTMPDNRAMLGTPTQSDCNHDVNGNAGCGVRLTSGNSYGPNFNANGGGWFVTERTDEAISIWFWERNDPNVPIGVKERHSDIISENWGTPQAYFPSTNCDFSSHFGPLRAFGESYFDIANIDIYV</sequence>
<gene>
    <name evidence="3" type="ORF">BD626DRAFT_548873</name>
</gene>
<accession>A0A550CA76</accession>
<dbReference type="InterPro" id="IPR013320">
    <property type="entry name" value="ConA-like_dom_sf"/>
</dbReference>
<evidence type="ECO:0000256" key="1">
    <source>
        <dbReference type="SAM" id="SignalP"/>
    </source>
</evidence>
<dbReference type="OrthoDB" id="192832at2759"/>
<evidence type="ECO:0000313" key="3">
    <source>
        <dbReference type="EMBL" id="TRM61694.1"/>
    </source>
</evidence>
<dbReference type="PROSITE" id="PS51762">
    <property type="entry name" value="GH16_2"/>
    <property type="match status" value="1"/>
</dbReference>
<keyword evidence="1" id="KW-0732">Signal</keyword>
<dbReference type="InterPro" id="IPR050546">
    <property type="entry name" value="Glycosyl_Hydrlase_16"/>
</dbReference>
<protein>
    <submittedName>
        <fullName evidence="3">Glycoside hydrolase family 16 protein</fullName>
    </submittedName>
</protein>
<dbReference type="Proteomes" id="UP000320762">
    <property type="component" value="Unassembled WGS sequence"/>
</dbReference>
<feature type="chain" id="PRO_5021955649" evidence="1">
    <location>
        <begin position="18"/>
        <end position="288"/>
    </location>
</feature>
<organism evidence="3 4">
    <name type="scientific">Schizophyllum amplum</name>
    <dbReference type="NCBI Taxonomy" id="97359"/>
    <lineage>
        <taxon>Eukaryota</taxon>
        <taxon>Fungi</taxon>
        <taxon>Dikarya</taxon>
        <taxon>Basidiomycota</taxon>
        <taxon>Agaricomycotina</taxon>
        <taxon>Agaricomycetes</taxon>
        <taxon>Agaricomycetidae</taxon>
        <taxon>Agaricales</taxon>
        <taxon>Schizophyllaceae</taxon>
        <taxon>Schizophyllum</taxon>
    </lineage>
</organism>
<keyword evidence="3" id="KW-0378">Hydrolase</keyword>
<dbReference type="STRING" id="97359.A0A550CA76"/>
<evidence type="ECO:0000313" key="4">
    <source>
        <dbReference type="Proteomes" id="UP000320762"/>
    </source>
</evidence>
<dbReference type="Gene3D" id="2.60.120.200">
    <property type="match status" value="1"/>
</dbReference>